<keyword evidence="3" id="KW-1185">Reference proteome</keyword>
<dbReference type="EMBL" id="QRBI01000105">
    <property type="protein sequence ID" value="RMC14618.1"/>
    <property type="molecule type" value="Genomic_DNA"/>
</dbReference>
<accession>A0A3M0KMY9</accession>
<name>A0A3M0KMY9_HIRRU</name>
<feature type="compositionally biased region" description="Polar residues" evidence="1">
    <location>
        <begin position="14"/>
        <end position="53"/>
    </location>
</feature>
<evidence type="ECO:0000313" key="2">
    <source>
        <dbReference type="EMBL" id="RMC14618.1"/>
    </source>
</evidence>
<feature type="compositionally biased region" description="Pro residues" evidence="1">
    <location>
        <begin position="115"/>
        <end position="124"/>
    </location>
</feature>
<gene>
    <name evidence="2" type="ORF">DUI87_09717</name>
</gene>
<protein>
    <submittedName>
        <fullName evidence="2">Uncharacterized protein</fullName>
    </submittedName>
</protein>
<organism evidence="2 3">
    <name type="scientific">Hirundo rustica rustica</name>
    <dbReference type="NCBI Taxonomy" id="333673"/>
    <lineage>
        <taxon>Eukaryota</taxon>
        <taxon>Metazoa</taxon>
        <taxon>Chordata</taxon>
        <taxon>Craniata</taxon>
        <taxon>Vertebrata</taxon>
        <taxon>Euteleostomi</taxon>
        <taxon>Archelosauria</taxon>
        <taxon>Archosauria</taxon>
        <taxon>Dinosauria</taxon>
        <taxon>Saurischia</taxon>
        <taxon>Theropoda</taxon>
        <taxon>Coelurosauria</taxon>
        <taxon>Aves</taxon>
        <taxon>Neognathae</taxon>
        <taxon>Neoaves</taxon>
        <taxon>Telluraves</taxon>
        <taxon>Australaves</taxon>
        <taxon>Passeriformes</taxon>
        <taxon>Sylvioidea</taxon>
        <taxon>Hirundinidae</taxon>
        <taxon>Hirundo</taxon>
    </lineage>
</organism>
<feature type="compositionally biased region" description="Polar residues" evidence="1">
    <location>
        <begin position="100"/>
        <end position="111"/>
    </location>
</feature>
<dbReference type="AlphaFoldDB" id="A0A3M0KMY9"/>
<sequence length="160" mass="17598">MEKSINKEVPQMEESINQEMPQMEEPNNQETSQMEESINQEMPQMEESINQEMPQMEELTGQDNGTPRHTQRSVQGMSRDAKLCPNGELHQPGDVPVGKTSLTRSRANTAAGTPLPTPPAPSSPAHPDLSHPRGRSPDPGTDASLEKFSVPRESILSSPF</sequence>
<feature type="region of interest" description="Disordered" evidence="1">
    <location>
        <begin position="1"/>
        <end position="160"/>
    </location>
</feature>
<comment type="caution">
    <text evidence="2">The sequence shown here is derived from an EMBL/GenBank/DDBJ whole genome shotgun (WGS) entry which is preliminary data.</text>
</comment>
<reference evidence="2 3" key="1">
    <citation type="submission" date="2018-07" db="EMBL/GenBank/DDBJ databases">
        <title>A high quality draft genome assembly of the barn swallow (H. rustica rustica).</title>
        <authorList>
            <person name="Formenti G."/>
            <person name="Chiara M."/>
            <person name="Poveda L."/>
            <person name="Francoijs K.-J."/>
            <person name="Bonisoli-Alquati A."/>
            <person name="Canova L."/>
            <person name="Gianfranceschi L."/>
            <person name="Horner D.S."/>
            <person name="Saino N."/>
        </authorList>
    </citation>
    <scope>NUCLEOTIDE SEQUENCE [LARGE SCALE GENOMIC DNA]</scope>
    <source>
        <strain evidence="2">Chelidonia</strain>
        <tissue evidence="2">Blood</tissue>
    </source>
</reference>
<dbReference type="Proteomes" id="UP000269221">
    <property type="component" value="Unassembled WGS sequence"/>
</dbReference>
<proteinExistence type="predicted"/>
<feature type="compositionally biased region" description="Polar residues" evidence="1">
    <location>
        <begin position="61"/>
        <end position="76"/>
    </location>
</feature>
<evidence type="ECO:0000313" key="3">
    <source>
        <dbReference type="Proteomes" id="UP000269221"/>
    </source>
</evidence>
<evidence type="ECO:0000256" key="1">
    <source>
        <dbReference type="SAM" id="MobiDB-lite"/>
    </source>
</evidence>